<evidence type="ECO:0000313" key="8">
    <source>
        <dbReference type="EMBL" id="MBD1380135.1"/>
    </source>
</evidence>
<keyword evidence="9" id="KW-1185">Reference proteome</keyword>
<dbReference type="NCBIfam" id="NF002806">
    <property type="entry name" value="PRK02948.1"/>
    <property type="match status" value="1"/>
</dbReference>
<dbReference type="PANTHER" id="PTHR11601:SF50">
    <property type="entry name" value="CYSTEINE DESULFURASE ISCS 2-RELATED"/>
    <property type="match status" value="1"/>
</dbReference>
<dbReference type="AlphaFoldDB" id="A0A926RX06"/>
<keyword evidence="5" id="KW-0408">Iron</keyword>
<keyword evidence="4" id="KW-0663">Pyridoxal phosphate</keyword>
<dbReference type="InterPro" id="IPR016454">
    <property type="entry name" value="Cysteine_dSase"/>
</dbReference>
<organism evidence="8 9">
    <name type="scientific">Metabacillus arenae</name>
    <dbReference type="NCBI Taxonomy" id="2771434"/>
    <lineage>
        <taxon>Bacteria</taxon>
        <taxon>Bacillati</taxon>
        <taxon>Bacillota</taxon>
        <taxon>Bacilli</taxon>
        <taxon>Bacillales</taxon>
        <taxon>Bacillaceae</taxon>
        <taxon>Metabacillus</taxon>
    </lineage>
</organism>
<dbReference type="EMBL" id="JACXAI010000007">
    <property type="protein sequence ID" value="MBD1380135.1"/>
    <property type="molecule type" value="Genomic_DNA"/>
</dbReference>
<keyword evidence="6" id="KW-0411">Iron-sulfur</keyword>
<dbReference type="InterPro" id="IPR000192">
    <property type="entry name" value="Aminotrans_V_dom"/>
</dbReference>
<protein>
    <submittedName>
        <fullName evidence="8">Cysteine desulfurase</fullName>
    </submittedName>
</protein>
<reference evidence="8" key="1">
    <citation type="submission" date="2020-09" db="EMBL/GenBank/DDBJ databases">
        <title>A novel bacterium of genus Bacillus, isolated from South China Sea.</title>
        <authorList>
            <person name="Huang H."/>
            <person name="Mo K."/>
            <person name="Hu Y."/>
        </authorList>
    </citation>
    <scope>NUCLEOTIDE SEQUENCE</scope>
    <source>
        <strain evidence="8">IB182487</strain>
    </source>
</reference>
<evidence type="ECO:0000259" key="7">
    <source>
        <dbReference type="Pfam" id="PF00266"/>
    </source>
</evidence>
<dbReference type="Pfam" id="PF00266">
    <property type="entry name" value="Aminotran_5"/>
    <property type="match status" value="1"/>
</dbReference>
<proteinExistence type="inferred from homology"/>
<sequence length="381" mass="42183">MFYLDNSATTKPYPEVVDTFTHVSKHYFGNPSSLHKLGNDAENLLAAARQQLSKLIHVKENEVIFTAGGTEGNNLAIKGAALAFQERGKHVITTEIEHPSVLEAFQQLKEWFGFEITYLPVNQYGYVMAEALKKVIREDTTLVSVMHVNNEVGTIQPIKEIGQLLQAYPKILFHVDAVQSIGKVPLLLKENQIDLCTFSGHKFHGLKGTGFLYVRQGVKIVPLFSGGAQESRFRSGTENLAGIVSMAKALRLTFENYSDSFENLNLIKNNLVDQLFQLEGVVINTPQAGSAPHIVNISIPGIKPEVLLHLLEEEEIYVSTTSACSSKKKKPSQTLLAMGKGERIAGSSIRISLSYDHTEDMIEPFCRALAKSIGKLKKVMR</sequence>
<dbReference type="SUPFAM" id="SSF53383">
    <property type="entry name" value="PLP-dependent transferases"/>
    <property type="match status" value="1"/>
</dbReference>
<gene>
    <name evidence="8" type="ORF">IC621_07830</name>
</gene>
<dbReference type="Gene3D" id="1.10.260.50">
    <property type="match status" value="1"/>
</dbReference>
<comment type="caution">
    <text evidence="8">The sequence shown here is derived from an EMBL/GenBank/DDBJ whole genome shotgun (WGS) entry which is preliminary data.</text>
</comment>
<evidence type="ECO:0000256" key="3">
    <source>
        <dbReference type="ARBA" id="ARBA00022723"/>
    </source>
</evidence>
<evidence type="ECO:0000313" key="9">
    <source>
        <dbReference type="Proteomes" id="UP000626844"/>
    </source>
</evidence>
<comment type="similarity">
    <text evidence="2">Belongs to the class-V pyridoxal-phosphate-dependent aminotransferase family. NifS/IscS subfamily.</text>
</comment>
<dbReference type="PANTHER" id="PTHR11601">
    <property type="entry name" value="CYSTEINE DESULFURYLASE FAMILY MEMBER"/>
    <property type="match status" value="1"/>
</dbReference>
<evidence type="ECO:0000256" key="2">
    <source>
        <dbReference type="ARBA" id="ARBA00006490"/>
    </source>
</evidence>
<dbReference type="InterPro" id="IPR015424">
    <property type="entry name" value="PyrdxlP-dep_Trfase"/>
</dbReference>
<comment type="cofactor">
    <cofactor evidence="1">
        <name>pyridoxal 5'-phosphate</name>
        <dbReference type="ChEBI" id="CHEBI:597326"/>
    </cofactor>
</comment>
<feature type="domain" description="Aminotransferase class V" evidence="7">
    <location>
        <begin position="3"/>
        <end position="363"/>
    </location>
</feature>
<name>A0A926RX06_9BACI</name>
<dbReference type="GO" id="GO:0031071">
    <property type="term" value="F:cysteine desulfurase activity"/>
    <property type="evidence" value="ECO:0007669"/>
    <property type="project" value="UniProtKB-ARBA"/>
</dbReference>
<dbReference type="InterPro" id="IPR015421">
    <property type="entry name" value="PyrdxlP-dep_Trfase_major"/>
</dbReference>
<evidence type="ECO:0000256" key="1">
    <source>
        <dbReference type="ARBA" id="ARBA00001933"/>
    </source>
</evidence>
<dbReference type="Gene3D" id="3.40.640.10">
    <property type="entry name" value="Type I PLP-dependent aspartate aminotransferase-like (Major domain)"/>
    <property type="match status" value="1"/>
</dbReference>
<dbReference type="GO" id="GO:0046872">
    <property type="term" value="F:metal ion binding"/>
    <property type="evidence" value="ECO:0007669"/>
    <property type="project" value="UniProtKB-KW"/>
</dbReference>
<dbReference type="Gene3D" id="3.90.1150.10">
    <property type="entry name" value="Aspartate Aminotransferase, domain 1"/>
    <property type="match status" value="1"/>
</dbReference>
<dbReference type="InterPro" id="IPR015422">
    <property type="entry name" value="PyrdxlP-dep_Trfase_small"/>
</dbReference>
<dbReference type="PIRSF" id="PIRSF005572">
    <property type="entry name" value="NifS"/>
    <property type="match status" value="1"/>
</dbReference>
<dbReference type="Proteomes" id="UP000626844">
    <property type="component" value="Unassembled WGS sequence"/>
</dbReference>
<evidence type="ECO:0000256" key="4">
    <source>
        <dbReference type="ARBA" id="ARBA00022898"/>
    </source>
</evidence>
<dbReference type="GO" id="GO:0051536">
    <property type="term" value="F:iron-sulfur cluster binding"/>
    <property type="evidence" value="ECO:0007669"/>
    <property type="project" value="UniProtKB-KW"/>
</dbReference>
<dbReference type="RefSeq" id="WP_191157446.1">
    <property type="nucleotide sequence ID" value="NZ_JACXAI010000007.1"/>
</dbReference>
<keyword evidence="3" id="KW-0479">Metal-binding</keyword>
<evidence type="ECO:0000256" key="5">
    <source>
        <dbReference type="ARBA" id="ARBA00023004"/>
    </source>
</evidence>
<evidence type="ECO:0000256" key="6">
    <source>
        <dbReference type="ARBA" id="ARBA00023014"/>
    </source>
</evidence>
<dbReference type="FunFam" id="3.40.640.10:FF:000084">
    <property type="entry name" value="IscS-like cysteine desulfurase"/>
    <property type="match status" value="1"/>
</dbReference>
<accession>A0A926RX06</accession>